<feature type="chain" id="PRO_5014681702" description="Secretion system C-terminal sorting domain-containing protein" evidence="1">
    <location>
        <begin position="31"/>
        <end position="187"/>
    </location>
</feature>
<dbReference type="NCBIfam" id="TIGR04183">
    <property type="entry name" value="Por_Secre_tail"/>
    <property type="match status" value="1"/>
</dbReference>
<dbReference type="Pfam" id="PF18962">
    <property type="entry name" value="Por_Secre_tail"/>
    <property type="match status" value="1"/>
</dbReference>
<evidence type="ECO:0000313" key="4">
    <source>
        <dbReference type="Proteomes" id="UP000232883"/>
    </source>
</evidence>
<reference evidence="3 4" key="1">
    <citation type="submission" date="2017-11" db="EMBL/GenBank/DDBJ databases">
        <title>Taxonomic description and genome sequences of Spirosoma HA7 sp. nov., isolated from pollen microhabitat of Corylus avellana.</title>
        <authorList>
            <person name="Ambika Manirajan B."/>
            <person name="Suarez C."/>
            <person name="Ratering S."/>
            <person name="Geissler-Plaum R."/>
            <person name="Cardinale M."/>
            <person name="Sylvia S."/>
        </authorList>
    </citation>
    <scope>NUCLEOTIDE SEQUENCE [LARGE SCALE GENOMIC DNA]</scope>
    <source>
        <strain evidence="3 4">HA7</strain>
    </source>
</reference>
<evidence type="ECO:0000256" key="1">
    <source>
        <dbReference type="SAM" id="SignalP"/>
    </source>
</evidence>
<feature type="domain" description="Secretion system C-terminal sorting" evidence="2">
    <location>
        <begin position="108"/>
        <end position="180"/>
    </location>
</feature>
<dbReference type="Proteomes" id="UP000232883">
    <property type="component" value="Chromosome"/>
</dbReference>
<organism evidence="3 4">
    <name type="scientific">Spirosoma pollinicola</name>
    <dbReference type="NCBI Taxonomy" id="2057025"/>
    <lineage>
        <taxon>Bacteria</taxon>
        <taxon>Pseudomonadati</taxon>
        <taxon>Bacteroidota</taxon>
        <taxon>Cytophagia</taxon>
        <taxon>Cytophagales</taxon>
        <taxon>Cytophagaceae</taxon>
        <taxon>Spirosoma</taxon>
    </lineage>
</organism>
<sequence>MLYTPNSFSMRSYFCFCCLLLCLISFRTLAQPIADQQWLTEPVAAGVVENHETGNYLRATNRIGEQARVRYQAGQSVELLPGFETRGTASFEALIHPVFTDINLTIRVFPNPFIEQATVACQMTVAGTVNWTLFSVDGHLVQRERRLQVQEPGLHQWTLDGGNLPTGVYLLNLKIGSTTRILRLVKQ</sequence>
<evidence type="ECO:0000259" key="2">
    <source>
        <dbReference type="Pfam" id="PF18962"/>
    </source>
</evidence>
<gene>
    <name evidence="3" type="ORF">CWM47_13045</name>
</gene>
<feature type="signal peptide" evidence="1">
    <location>
        <begin position="1"/>
        <end position="30"/>
    </location>
</feature>
<name>A0A2K8YYH7_9BACT</name>
<keyword evidence="4" id="KW-1185">Reference proteome</keyword>
<dbReference type="InterPro" id="IPR055015">
    <property type="entry name" value="GCX_COOH"/>
</dbReference>
<proteinExistence type="predicted"/>
<dbReference type="EMBL" id="CP025096">
    <property type="protein sequence ID" value="AUD02681.1"/>
    <property type="molecule type" value="Genomic_DNA"/>
</dbReference>
<dbReference type="NCBIfam" id="NF045639">
    <property type="entry name" value="GCX_COOH"/>
    <property type="match status" value="1"/>
</dbReference>
<accession>A0A2K8YYH7</accession>
<evidence type="ECO:0000313" key="3">
    <source>
        <dbReference type="EMBL" id="AUD02681.1"/>
    </source>
</evidence>
<dbReference type="AlphaFoldDB" id="A0A2K8YYH7"/>
<protein>
    <recommendedName>
        <fullName evidence="2">Secretion system C-terminal sorting domain-containing protein</fullName>
    </recommendedName>
</protein>
<dbReference type="InterPro" id="IPR026444">
    <property type="entry name" value="Secre_tail"/>
</dbReference>
<keyword evidence="1" id="KW-0732">Signal</keyword>
<dbReference type="KEGG" id="spir:CWM47_13045"/>